<keyword evidence="1" id="KW-0732">Signal</keyword>
<dbReference type="Gene3D" id="3.40.250.10">
    <property type="entry name" value="Rhodanese-like domain"/>
    <property type="match status" value="1"/>
</dbReference>
<reference evidence="4" key="1">
    <citation type="submission" date="2018-02" db="EMBL/GenBank/DDBJ databases">
        <authorList>
            <person name="Hausmann B."/>
        </authorList>
    </citation>
    <scope>NUCLEOTIDE SEQUENCE [LARGE SCALE GENOMIC DNA]</scope>
    <source>
        <strain evidence="4">Peat soil MAG SbA1</strain>
    </source>
</reference>
<feature type="chain" id="PRO_5015638709" description="Rhodanese domain-containing protein" evidence="1">
    <location>
        <begin position="32"/>
        <end position="158"/>
    </location>
</feature>
<dbReference type="AlphaFoldDB" id="A0A2U3KU80"/>
<dbReference type="EMBL" id="OMOD01000142">
    <property type="protein sequence ID" value="SPF43202.1"/>
    <property type="molecule type" value="Genomic_DNA"/>
</dbReference>
<feature type="domain" description="Rhodanese" evidence="2">
    <location>
        <begin position="53"/>
        <end position="156"/>
    </location>
</feature>
<dbReference type="InterPro" id="IPR036873">
    <property type="entry name" value="Rhodanese-like_dom_sf"/>
</dbReference>
<dbReference type="SUPFAM" id="SSF52821">
    <property type="entry name" value="Rhodanese/Cell cycle control phosphatase"/>
    <property type="match status" value="1"/>
</dbReference>
<protein>
    <recommendedName>
        <fullName evidence="2">Rhodanese domain-containing protein</fullName>
    </recommendedName>
</protein>
<evidence type="ECO:0000256" key="1">
    <source>
        <dbReference type="SAM" id="SignalP"/>
    </source>
</evidence>
<feature type="signal peptide" evidence="1">
    <location>
        <begin position="1"/>
        <end position="31"/>
    </location>
</feature>
<dbReference type="Proteomes" id="UP000238701">
    <property type="component" value="Unassembled WGS sequence"/>
</dbReference>
<accession>A0A2U3KU80</accession>
<evidence type="ECO:0000259" key="2">
    <source>
        <dbReference type="PROSITE" id="PS50206"/>
    </source>
</evidence>
<gene>
    <name evidence="3" type="ORF">SBA1_480072</name>
</gene>
<proteinExistence type="predicted"/>
<name>A0A2U3KU80_9BACT</name>
<sequence length="158" mass="17163">MISKRTRRIALAVLISALSAAIFLGQAPGQATSIPSSHLINPEDLVKILQATQGEKPLMLQVGSYVLYAQAHIPASEYVGPVTSEAGMQQLHRQVDSLPKKKFIVLYCGCCPWNHCPNVKPADDALRAMGFTNVKVLYIANNFGADWVEKGYPVAKGQ</sequence>
<dbReference type="PROSITE" id="PS50206">
    <property type="entry name" value="RHODANESE_3"/>
    <property type="match status" value="1"/>
</dbReference>
<evidence type="ECO:0000313" key="3">
    <source>
        <dbReference type="EMBL" id="SPF43202.1"/>
    </source>
</evidence>
<dbReference type="InterPro" id="IPR001763">
    <property type="entry name" value="Rhodanese-like_dom"/>
</dbReference>
<dbReference type="OrthoDB" id="121523at2"/>
<evidence type="ECO:0000313" key="4">
    <source>
        <dbReference type="Proteomes" id="UP000238701"/>
    </source>
</evidence>
<organism evidence="3 4">
    <name type="scientific">Candidatus Sulfotelmatobacter kueseliae</name>
    <dbReference type="NCBI Taxonomy" id="2042962"/>
    <lineage>
        <taxon>Bacteria</taxon>
        <taxon>Pseudomonadati</taxon>
        <taxon>Acidobacteriota</taxon>
        <taxon>Terriglobia</taxon>
        <taxon>Terriglobales</taxon>
        <taxon>Candidatus Korobacteraceae</taxon>
        <taxon>Candidatus Sulfotelmatobacter</taxon>
    </lineage>
</organism>